<sequence length="383" mass="39822">MQKVFVVADNIVSPLGNTTLQNFEQVLQGNSGISLQENAAYAAAPFYAAMMAPGQLASYADDYNGNDYTKFEQLLITSVSAAIQQTTIPLQSARTGLVVSTTKGNIELLEQHDAAGTTLPLEEMQLGHSARKVAGFFGITTEPVVVSSACISGLVAILTAKRLITAGIYDQVIVTGADVLTRFVLSGFQSFQAVSAAPCRPFDADRNGVTLGEGAATVILSGNPALAKDFVLGNGAVSNDANHISGPSRTGEELATAMKLAISGSDISPEDIGFVSAHGTATLYNDEMEAKALHHAGLANVPVNSLKGYYGHTLGAAGLIEAIISMKALKEGVILPTKNYENSGVTMPVKISNAIAPTQARHLLKTVSGFGGCNAAMVFSLIS</sequence>
<keyword evidence="6" id="KW-1185">Reference proteome</keyword>
<gene>
    <name evidence="5" type="ORF">SAMN05444266_106403</name>
</gene>
<dbReference type="Pfam" id="PF00109">
    <property type="entry name" value="ketoacyl-synt"/>
    <property type="match status" value="1"/>
</dbReference>
<dbReference type="SMART" id="SM00825">
    <property type="entry name" value="PKS_KS"/>
    <property type="match status" value="1"/>
</dbReference>
<dbReference type="RefSeq" id="WP_073083596.1">
    <property type="nucleotide sequence ID" value="NZ_FRBL01000006.1"/>
</dbReference>
<evidence type="ECO:0000259" key="4">
    <source>
        <dbReference type="PROSITE" id="PS52004"/>
    </source>
</evidence>
<comment type="similarity">
    <text evidence="1 3">Belongs to the thiolase-like superfamily. Beta-ketoacyl-ACP synthases family.</text>
</comment>
<dbReference type="PANTHER" id="PTHR11712:SF320">
    <property type="entry name" value="BETA-KETOACYL SYNTHASE"/>
    <property type="match status" value="1"/>
</dbReference>
<dbReference type="GO" id="GO:0005829">
    <property type="term" value="C:cytosol"/>
    <property type="evidence" value="ECO:0007669"/>
    <property type="project" value="TreeGrafter"/>
</dbReference>
<evidence type="ECO:0000256" key="2">
    <source>
        <dbReference type="ARBA" id="ARBA00022679"/>
    </source>
</evidence>
<reference evidence="5 6" key="1">
    <citation type="submission" date="2016-11" db="EMBL/GenBank/DDBJ databases">
        <authorList>
            <person name="Jaros S."/>
            <person name="Januszkiewicz K."/>
            <person name="Wedrychowicz H."/>
        </authorList>
    </citation>
    <scope>NUCLEOTIDE SEQUENCE [LARGE SCALE GENOMIC DNA]</scope>
    <source>
        <strain evidence="5 6">DSM 27406</strain>
    </source>
</reference>
<name>A0A1M7G5U8_9BACT</name>
<dbReference type="SUPFAM" id="SSF53901">
    <property type="entry name" value="Thiolase-like"/>
    <property type="match status" value="1"/>
</dbReference>
<evidence type="ECO:0000256" key="1">
    <source>
        <dbReference type="ARBA" id="ARBA00008467"/>
    </source>
</evidence>
<accession>A0A1M7G5U8</accession>
<dbReference type="Proteomes" id="UP000184420">
    <property type="component" value="Unassembled WGS sequence"/>
</dbReference>
<dbReference type="InterPro" id="IPR014030">
    <property type="entry name" value="Ketoacyl_synth_N"/>
</dbReference>
<organism evidence="5 6">
    <name type="scientific">Chitinophaga jiangningensis</name>
    <dbReference type="NCBI Taxonomy" id="1419482"/>
    <lineage>
        <taxon>Bacteria</taxon>
        <taxon>Pseudomonadati</taxon>
        <taxon>Bacteroidota</taxon>
        <taxon>Chitinophagia</taxon>
        <taxon>Chitinophagales</taxon>
        <taxon>Chitinophagaceae</taxon>
        <taxon>Chitinophaga</taxon>
    </lineage>
</organism>
<feature type="domain" description="Ketosynthase family 3 (KS3)" evidence="4">
    <location>
        <begin position="1"/>
        <end position="381"/>
    </location>
</feature>
<dbReference type="OrthoDB" id="9808669at2"/>
<evidence type="ECO:0000256" key="3">
    <source>
        <dbReference type="RuleBase" id="RU003694"/>
    </source>
</evidence>
<dbReference type="GO" id="GO:0006633">
    <property type="term" value="P:fatty acid biosynthetic process"/>
    <property type="evidence" value="ECO:0007669"/>
    <property type="project" value="TreeGrafter"/>
</dbReference>
<keyword evidence="2 3" id="KW-0808">Transferase</keyword>
<dbReference type="PROSITE" id="PS52004">
    <property type="entry name" value="KS3_2"/>
    <property type="match status" value="1"/>
</dbReference>
<dbReference type="Gene3D" id="3.40.47.10">
    <property type="match status" value="2"/>
</dbReference>
<evidence type="ECO:0000313" key="6">
    <source>
        <dbReference type="Proteomes" id="UP000184420"/>
    </source>
</evidence>
<dbReference type="InterPro" id="IPR020841">
    <property type="entry name" value="PKS_Beta-ketoAc_synthase_dom"/>
</dbReference>
<dbReference type="AlphaFoldDB" id="A0A1M7G5U8"/>
<protein>
    <submittedName>
        <fullName evidence="5">3-oxoacyl-[acyl-carrier-protein] synthase-1</fullName>
    </submittedName>
</protein>
<dbReference type="InterPro" id="IPR000794">
    <property type="entry name" value="Beta-ketoacyl_synthase"/>
</dbReference>
<dbReference type="PROSITE" id="PS00098">
    <property type="entry name" value="THIOLASE_1"/>
    <property type="match status" value="1"/>
</dbReference>
<dbReference type="InterPro" id="IPR016039">
    <property type="entry name" value="Thiolase-like"/>
</dbReference>
<dbReference type="Pfam" id="PF02801">
    <property type="entry name" value="Ketoacyl-synt_C"/>
    <property type="match status" value="1"/>
</dbReference>
<dbReference type="GO" id="GO:0004315">
    <property type="term" value="F:3-oxoacyl-[acyl-carrier-protein] synthase activity"/>
    <property type="evidence" value="ECO:0007669"/>
    <property type="project" value="TreeGrafter"/>
</dbReference>
<evidence type="ECO:0000313" key="5">
    <source>
        <dbReference type="EMBL" id="SHM11327.1"/>
    </source>
</evidence>
<dbReference type="InterPro" id="IPR014031">
    <property type="entry name" value="Ketoacyl_synth_C"/>
</dbReference>
<proteinExistence type="inferred from homology"/>
<dbReference type="STRING" id="1419482.SAMN05444266_106403"/>
<dbReference type="EMBL" id="FRBL01000006">
    <property type="protein sequence ID" value="SHM11327.1"/>
    <property type="molecule type" value="Genomic_DNA"/>
</dbReference>
<dbReference type="PANTHER" id="PTHR11712">
    <property type="entry name" value="POLYKETIDE SYNTHASE-RELATED"/>
    <property type="match status" value="1"/>
</dbReference>
<dbReference type="InterPro" id="IPR020615">
    <property type="entry name" value="Thiolase_acyl_enz_int_AS"/>
</dbReference>